<accession>A0ABQ5ZI60</accession>
<sequence length="335" mass="36255">MRFVDLDLSRLPMPDAVEAIDYDARAAERIAELKARLNDKGIAWNVEDLKTDTLVATERHATKFDMLLRNRVNDAALATTLAFARKKDLEHKAAEMGVVRQVIVPADPTANPPVEAVMEDDESLRRRRQLVIEAFSTAGPEGAYMFFALSAHPHALDAAIYDPHSGLCEDGEVLCVIASSQGDGVPADVILDSIADTLDARTIRYAVTAERTRAITRRQKIRPLTDKVIVETCSTLDYTLSIVLKIAHGPAPEAVVAEARKRLDAYIASRRQIGRIISDTAIAAAVHVADASGVALVDDADIVATVAGDPVSDVVPGPKQLARCTEVAVTYEILT</sequence>
<dbReference type="PANTHER" id="PTHR35862">
    <property type="entry name" value="FELS-2 PROPHAGE PROTEIN"/>
    <property type="match status" value="1"/>
</dbReference>
<dbReference type="RefSeq" id="WP_244768380.1">
    <property type="nucleotide sequence ID" value="NZ_BSOP01000018.1"/>
</dbReference>
<dbReference type="InterPro" id="IPR014507">
    <property type="entry name" value="Baseplate_assembly_J_pred"/>
</dbReference>
<dbReference type="Proteomes" id="UP001156702">
    <property type="component" value="Unassembled WGS sequence"/>
</dbReference>
<feature type="domain" description="Baseplate J-like central" evidence="1">
    <location>
        <begin position="136"/>
        <end position="231"/>
    </location>
</feature>
<dbReference type="InterPro" id="IPR058531">
    <property type="entry name" value="Baseplate_J_M"/>
</dbReference>
<keyword evidence="3" id="KW-1185">Reference proteome</keyword>
<name>A0ABQ5ZI60_9HYPH</name>
<comment type="caution">
    <text evidence="2">The sequence shown here is derived from an EMBL/GenBank/DDBJ whole genome shotgun (WGS) entry which is preliminary data.</text>
</comment>
<reference evidence="3" key="1">
    <citation type="journal article" date="2019" name="Int. J. Syst. Evol. Microbiol.">
        <title>The Global Catalogue of Microorganisms (GCM) 10K type strain sequencing project: providing services to taxonomists for standard genome sequencing and annotation.</title>
        <authorList>
            <consortium name="The Broad Institute Genomics Platform"/>
            <consortium name="The Broad Institute Genome Sequencing Center for Infectious Disease"/>
            <person name="Wu L."/>
            <person name="Ma J."/>
        </authorList>
    </citation>
    <scope>NUCLEOTIDE SEQUENCE [LARGE SCALE GENOMIC DNA]</scope>
    <source>
        <strain evidence="3">NBRC 102122</strain>
    </source>
</reference>
<proteinExistence type="predicted"/>
<gene>
    <name evidence="2" type="ORF">GCM10007923_24830</name>
</gene>
<dbReference type="Pfam" id="PF26078">
    <property type="entry name" value="Baseplate_J_M"/>
    <property type="match status" value="1"/>
</dbReference>
<dbReference type="PIRSF" id="PIRSF020481">
    <property type="entry name" value="BAP"/>
    <property type="match status" value="1"/>
</dbReference>
<evidence type="ECO:0000313" key="3">
    <source>
        <dbReference type="Proteomes" id="UP001156702"/>
    </source>
</evidence>
<dbReference type="EMBL" id="BSOP01000018">
    <property type="protein sequence ID" value="GLR51275.1"/>
    <property type="molecule type" value="Genomic_DNA"/>
</dbReference>
<evidence type="ECO:0000259" key="1">
    <source>
        <dbReference type="Pfam" id="PF26078"/>
    </source>
</evidence>
<protein>
    <submittedName>
        <fullName evidence="2">Baseplate assembly protein</fullName>
    </submittedName>
</protein>
<dbReference type="InterPro" id="IPR052726">
    <property type="entry name" value="Phage_Baseplate_Hub"/>
</dbReference>
<evidence type="ECO:0000313" key="2">
    <source>
        <dbReference type="EMBL" id="GLR51275.1"/>
    </source>
</evidence>
<organism evidence="2 3">
    <name type="scientific">Shinella yambaruensis</name>
    <dbReference type="NCBI Taxonomy" id="415996"/>
    <lineage>
        <taxon>Bacteria</taxon>
        <taxon>Pseudomonadati</taxon>
        <taxon>Pseudomonadota</taxon>
        <taxon>Alphaproteobacteria</taxon>
        <taxon>Hyphomicrobiales</taxon>
        <taxon>Rhizobiaceae</taxon>
        <taxon>Shinella</taxon>
    </lineage>
</organism>
<dbReference type="PANTHER" id="PTHR35862:SF1">
    <property type="entry name" value="FELS-2 PROPHAGE PROTEIN"/>
    <property type="match status" value="1"/>
</dbReference>